<dbReference type="AlphaFoldDB" id="A0A2P5AGL3"/>
<gene>
    <name evidence="2" type="ORF">TorRG33x02_351010</name>
</gene>
<name>A0A2P5AGL3_TREOI</name>
<evidence type="ECO:0000256" key="1">
    <source>
        <dbReference type="SAM" id="Phobius"/>
    </source>
</evidence>
<reference evidence="3" key="1">
    <citation type="submission" date="2016-06" db="EMBL/GenBank/DDBJ databases">
        <title>Parallel loss of symbiosis genes in relatives of nitrogen-fixing non-legume Parasponia.</title>
        <authorList>
            <person name="Van Velzen R."/>
            <person name="Holmer R."/>
            <person name="Bu F."/>
            <person name="Rutten L."/>
            <person name="Van Zeijl A."/>
            <person name="Liu W."/>
            <person name="Santuari L."/>
            <person name="Cao Q."/>
            <person name="Sharma T."/>
            <person name="Shen D."/>
            <person name="Roswanjaya Y."/>
            <person name="Wardhani T."/>
            <person name="Kalhor M.S."/>
            <person name="Jansen J."/>
            <person name="Van den Hoogen J."/>
            <person name="Gungor B."/>
            <person name="Hartog M."/>
            <person name="Hontelez J."/>
            <person name="Verver J."/>
            <person name="Yang W.-C."/>
            <person name="Schijlen E."/>
            <person name="Repin R."/>
            <person name="Schilthuizen M."/>
            <person name="Schranz E."/>
            <person name="Heidstra R."/>
            <person name="Miyata K."/>
            <person name="Fedorova E."/>
            <person name="Kohlen W."/>
            <person name="Bisseling T."/>
            <person name="Smit S."/>
            <person name="Geurts R."/>
        </authorList>
    </citation>
    <scope>NUCLEOTIDE SEQUENCE [LARGE SCALE GENOMIC DNA]</scope>
    <source>
        <strain evidence="3">cv. RG33-2</strain>
    </source>
</reference>
<proteinExistence type="predicted"/>
<protein>
    <recommendedName>
        <fullName evidence="4">Transmembrane protein</fullName>
    </recommendedName>
</protein>
<keyword evidence="1" id="KW-0472">Membrane</keyword>
<evidence type="ECO:0000313" key="2">
    <source>
        <dbReference type="EMBL" id="PON35664.1"/>
    </source>
</evidence>
<dbReference type="InParanoid" id="A0A2P5AGL3"/>
<comment type="caution">
    <text evidence="2">The sequence shown here is derived from an EMBL/GenBank/DDBJ whole genome shotgun (WGS) entry which is preliminary data.</text>
</comment>
<keyword evidence="3" id="KW-1185">Reference proteome</keyword>
<keyword evidence="1" id="KW-1133">Transmembrane helix</keyword>
<organism evidence="2 3">
    <name type="scientific">Trema orientale</name>
    <name type="common">Charcoal tree</name>
    <name type="synonym">Celtis orientalis</name>
    <dbReference type="NCBI Taxonomy" id="63057"/>
    <lineage>
        <taxon>Eukaryota</taxon>
        <taxon>Viridiplantae</taxon>
        <taxon>Streptophyta</taxon>
        <taxon>Embryophyta</taxon>
        <taxon>Tracheophyta</taxon>
        <taxon>Spermatophyta</taxon>
        <taxon>Magnoliopsida</taxon>
        <taxon>eudicotyledons</taxon>
        <taxon>Gunneridae</taxon>
        <taxon>Pentapetalae</taxon>
        <taxon>rosids</taxon>
        <taxon>fabids</taxon>
        <taxon>Rosales</taxon>
        <taxon>Cannabaceae</taxon>
        <taxon>Trema</taxon>
    </lineage>
</organism>
<evidence type="ECO:0008006" key="4">
    <source>
        <dbReference type="Google" id="ProtNLM"/>
    </source>
</evidence>
<accession>A0A2P5AGL3</accession>
<dbReference type="Proteomes" id="UP000237000">
    <property type="component" value="Unassembled WGS sequence"/>
</dbReference>
<feature type="non-terminal residue" evidence="2">
    <location>
        <position position="65"/>
    </location>
</feature>
<sequence>MLLSVKISLSLYLSSSALHHSLSLSISLFLCASSLLSLSLFLSISALNHRRCLDSLLLTLSIPRL</sequence>
<keyword evidence="1" id="KW-0812">Transmembrane</keyword>
<feature type="transmembrane region" description="Helical" evidence="1">
    <location>
        <begin position="27"/>
        <end position="47"/>
    </location>
</feature>
<dbReference type="EMBL" id="JXTC01000872">
    <property type="protein sequence ID" value="PON35664.1"/>
    <property type="molecule type" value="Genomic_DNA"/>
</dbReference>
<evidence type="ECO:0000313" key="3">
    <source>
        <dbReference type="Proteomes" id="UP000237000"/>
    </source>
</evidence>